<gene>
    <name evidence="4" type="primary">Aste57867_13895</name>
    <name evidence="3" type="ORF">As57867_013844</name>
    <name evidence="4" type="ORF">ASTE57867_13895</name>
</gene>
<feature type="region of interest" description="Disordered" evidence="1">
    <location>
        <begin position="98"/>
        <end position="155"/>
    </location>
</feature>
<feature type="compositionally biased region" description="Low complexity" evidence="1">
    <location>
        <begin position="138"/>
        <end position="155"/>
    </location>
</feature>
<keyword evidence="2" id="KW-0732">Signal</keyword>
<feature type="compositionally biased region" description="Polar residues" evidence="1">
    <location>
        <begin position="98"/>
        <end position="137"/>
    </location>
</feature>
<dbReference type="Proteomes" id="UP000332933">
    <property type="component" value="Unassembled WGS sequence"/>
</dbReference>
<name>A0A485L079_9STRA</name>
<evidence type="ECO:0000313" key="5">
    <source>
        <dbReference type="Proteomes" id="UP000332933"/>
    </source>
</evidence>
<sequence length="177" mass="17227">MQVLVGLFLSATAASAASSTPCKGVANTTVDALASSCAAANGAAAVVSSLAMYIDFLDKYPVVACDDSSCTSLAQALKALKCSDPIVCSSLPLDTSATAKPKGSNGTKSNATAPSGGRNPTNSSSLAGTNTSDVLGQSSTTTAPVTTAAPPATSSSAGIEWTCVTALLAMLVAVSSV</sequence>
<reference evidence="4 5" key="1">
    <citation type="submission" date="2019-03" db="EMBL/GenBank/DDBJ databases">
        <authorList>
            <person name="Gaulin E."/>
            <person name="Dumas B."/>
        </authorList>
    </citation>
    <scope>NUCLEOTIDE SEQUENCE [LARGE SCALE GENOMIC DNA]</scope>
    <source>
        <strain evidence="4">CBS 568.67</strain>
    </source>
</reference>
<dbReference type="EMBL" id="VJMH01005491">
    <property type="protein sequence ID" value="KAF0695278.1"/>
    <property type="molecule type" value="Genomic_DNA"/>
</dbReference>
<feature type="signal peptide" evidence="2">
    <location>
        <begin position="1"/>
        <end position="18"/>
    </location>
</feature>
<keyword evidence="5" id="KW-1185">Reference proteome</keyword>
<reference evidence="3" key="2">
    <citation type="submission" date="2019-06" db="EMBL/GenBank/DDBJ databases">
        <title>Genomics analysis of Aphanomyces spp. identifies a new class of oomycete effector associated with host adaptation.</title>
        <authorList>
            <person name="Gaulin E."/>
        </authorList>
    </citation>
    <scope>NUCLEOTIDE SEQUENCE</scope>
    <source>
        <strain evidence="3">CBS 578.67</strain>
    </source>
</reference>
<evidence type="ECO:0000313" key="4">
    <source>
        <dbReference type="EMBL" id="VFT90726.1"/>
    </source>
</evidence>
<proteinExistence type="predicted"/>
<feature type="chain" id="PRO_5036355508" evidence="2">
    <location>
        <begin position="19"/>
        <end position="177"/>
    </location>
</feature>
<dbReference type="EMBL" id="CAADRA010005512">
    <property type="protein sequence ID" value="VFT90726.1"/>
    <property type="molecule type" value="Genomic_DNA"/>
</dbReference>
<dbReference type="AlphaFoldDB" id="A0A485L079"/>
<evidence type="ECO:0000256" key="2">
    <source>
        <dbReference type="SAM" id="SignalP"/>
    </source>
</evidence>
<evidence type="ECO:0000256" key="1">
    <source>
        <dbReference type="SAM" id="MobiDB-lite"/>
    </source>
</evidence>
<accession>A0A485L079</accession>
<evidence type="ECO:0000313" key="3">
    <source>
        <dbReference type="EMBL" id="KAF0695278.1"/>
    </source>
</evidence>
<protein>
    <submittedName>
        <fullName evidence="4">Aste57867_13895 protein</fullName>
    </submittedName>
</protein>
<organism evidence="4 5">
    <name type="scientific">Aphanomyces stellatus</name>
    <dbReference type="NCBI Taxonomy" id="120398"/>
    <lineage>
        <taxon>Eukaryota</taxon>
        <taxon>Sar</taxon>
        <taxon>Stramenopiles</taxon>
        <taxon>Oomycota</taxon>
        <taxon>Saprolegniomycetes</taxon>
        <taxon>Saprolegniales</taxon>
        <taxon>Verrucalvaceae</taxon>
        <taxon>Aphanomyces</taxon>
    </lineage>
</organism>